<reference evidence="3 4" key="1">
    <citation type="journal article" date="2005" name="Int. J. Syst. Evol. Microbiol.">
        <title>Halobacillus yeomjeoni sp. nov., isolated from a marine solar saltern in Korea.</title>
        <authorList>
            <person name="Yoon J.H."/>
            <person name="Kang S.J."/>
            <person name="Lee C.H."/>
            <person name="Oh H.W."/>
            <person name="Oh T.K."/>
        </authorList>
    </citation>
    <scope>NUCLEOTIDE SEQUENCE [LARGE SCALE GENOMIC DNA]</scope>
    <source>
        <strain evidence="3 4">KCTC 3957</strain>
    </source>
</reference>
<dbReference type="InterPro" id="IPR014748">
    <property type="entry name" value="Enoyl-CoA_hydra_C"/>
</dbReference>
<evidence type="ECO:0000256" key="1">
    <source>
        <dbReference type="ARBA" id="ARBA00005254"/>
    </source>
</evidence>
<evidence type="ECO:0000313" key="3">
    <source>
        <dbReference type="EMBL" id="MBH0231246.1"/>
    </source>
</evidence>
<dbReference type="SUPFAM" id="SSF52096">
    <property type="entry name" value="ClpP/crotonase"/>
    <property type="match status" value="1"/>
</dbReference>
<dbReference type="Gene3D" id="3.90.226.10">
    <property type="entry name" value="2-enoyl-CoA Hydratase, Chain A, domain 1"/>
    <property type="match status" value="1"/>
</dbReference>
<sequence>MFAVALGNEHLEVHNKGPILSCVLNRPDSLNAFSDEMLLGLKEALTEAALNDEVRVVVISGAGRAFSAGGDVKAMEDYSSDDIYNHLGELNQLILTIKELDKPVIAAVHGYAAGAGFNLALACDQILAAEGTQFALSFAQVGLVADAGGHYFLSRLLGPYRAKELLFRAEPLPVETAIEWGLVNRIYPIEKLEEEVSNYAVQLAKGPGRAMGMMKKLVDQAQHADLAAILNQERITQTMMSTTSDHQEGVQAFKEKRKPAFSDNLRG</sequence>
<protein>
    <submittedName>
        <fullName evidence="3">Enoyl-CoA hydratase</fullName>
    </submittedName>
</protein>
<dbReference type="InterPro" id="IPR029045">
    <property type="entry name" value="ClpP/crotonase-like_dom_sf"/>
</dbReference>
<proteinExistence type="inferred from homology"/>
<dbReference type="GO" id="GO:0003824">
    <property type="term" value="F:catalytic activity"/>
    <property type="evidence" value="ECO:0007669"/>
    <property type="project" value="UniProtKB-ARBA"/>
</dbReference>
<organism evidence="3 4">
    <name type="scientific">Halobacillus yeomjeoni</name>
    <dbReference type="NCBI Taxonomy" id="311194"/>
    <lineage>
        <taxon>Bacteria</taxon>
        <taxon>Bacillati</taxon>
        <taxon>Bacillota</taxon>
        <taxon>Bacilli</taxon>
        <taxon>Bacillales</taxon>
        <taxon>Bacillaceae</taxon>
        <taxon>Halobacillus</taxon>
    </lineage>
</organism>
<gene>
    <name evidence="3" type="ORF">H0267_13545</name>
</gene>
<dbReference type="InterPro" id="IPR001753">
    <property type="entry name" value="Enoyl-CoA_hydra/iso"/>
</dbReference>
<dbReference type="Gene3D" id="1.10.12.10">
    <property type="entry name" value="Lyase 2-enoyl-coa Hydratase, Chain A, domain 2"/>
    <property type="match status" value="1"/>
</dbReference>
<dbReference type="AlphaFoldDB" id="A0A931HXH7"/>
<evidence type="ECO:0000313" key="4">
    <source>
        <dbReference type="Proteomes" id="UP000614490"/>
    </source>
</evidence>
<accession>A0A931HXH7</accession>
<feature type="region of interest" description="Disordered" evidence="2">
    <location>
        <begin position="246"/>
        <end position="267"/>
    </location>
</feature>
<comment type="similarity">
    <text evidence="1">Belongs to the enoyl-CoA hydratase/isomerase family.</text>
</comment>
<dbReference type="CDD" id="cd06558">
    <property type="entry name" value="crotonase-like"/>
    <property type="match status" value="1"/>
</dbReference>
<dbReference type="EMBL" id="JADZSC010000003">
    <property type="protein sequence ID" value="MBH0231246.1"/>
    <property type="molecule type" value="Genomic_DNA"/>
</dbReference>
<dbReference type="PANTHER" id="PTHR43459">
    <property type="entry name" value="ENOYL-COA HYDRATASE"/>
    <property type="match status" value="1"/>
</dbReference>
<evidence type="ECO:0000256" key="2">
    <source>
        <dbReference type="SAM" id="MobiDB-lite"/>
    </source>
</evidence>
<comment type="caution">
    <text evidence="3">The sequence shown here is derived from an EMBL/GenBank/DDBJ whole genome shotgun (WGS) entry which is preliminary data.</text>
</comment>
<dbReference type="PANTHER" id="PTHR43459:SF1">
    <property type="entry name" value="EG:BACN32G11.4 PROTEIN"/>
    <property type="match status" value="1"/>
</dbReference>
<dbReference type="Proteomes" id="UP000614490">
    <property type="component" value="Unassembled WGS sequence"/>
</dbReference>
<dbReference type="Pfam" id="PF00378">
    <property type="entry name" value="ECH_1"/>
    <property type="match status" value="1"/>
</dbReference>
<name>A0A931HXH7_9BACI</name>
<keyword evidence="4" id="KW-1185">Reference proteome</keyword>